<dbReference type="Pfam" id="PF02146">
    <property type="entry name" value="SIR2"/>
    <property type="match status" value="1"/>
</dbReference>
<dbReference type="InterPro" id="IPR050134">
    <property type="entry name" value="NAD-dep_sirtuin_deacylases"/>
</dbReference>
<dbReference type="SUPFAM" id="SSF52467">
    <property type="entry name" value="DHS-like NAD/FAD-binding domain"/>
    <property type="match status" value="1"/>
</dbReference>
<keyword evidence="3 4" id="KW-0479">Metal-binding</keyword>
<dbReference type="EMBL" id="DRBW01000201">
    <property type="protein sequence ID" value="HDM90618.1"/>
    <property type="molecule type" value="Genomic_DNA"/>
</dbReference>
<keyword evidence="2 3" id="KW-0520">NAD</keyword>
<comment type="function">
    <text evidence="3">NAD-dependent lysine deacetylase and desuccinylase that specifically removes acetyl and succinyl groups on target proteins. Modulates the activities of several proteins which are inactive in their acylated form.</text>
</comment>
<feature type="binding site" evidence="3">
    <location>
        <begin position="98"/>
        <end position="101"/>
    </location>
    <ligand>
        <name>NAD(+)</name>
        <dbReference type="ChEBI" id="CHEBI:57540"/>
    </ligand>
</feature>
<dbReference type="GO" id="GO:0036054">
    <property type="term" value="F:protein-malonyllysine demalonylase activity"/>
    <property type="evidence" value="ECO:0007669"/>
    <property type="project" value="InterPro"/>
</dbReference>
<protein>
    <recommendedName>
        <fullName evidence="3">NAD-dependent protein deacylase</fullName>
        <ecNumber evidence="3">2.3.1.286</ecNumber>
    </recommendedName>
    <alternativeName>
        <fullName evidence="3">Regulatory protein SIR2 homolog</fullName>
    </alternativeName>
</protein>
<accession>A0A7C0XDM1</accession>
<dbReference type="PANTHER" id="PTHR11085:SF4">
    <property type="entry name" value="NAD-DEPENDENT PROTEIN DEACYLASE"/>
    <property type="match status" value="1"/>
</dbReference>
<dbReference type="CDD" id="cd01412">
    <property type="entry name" value="SIRT5_Af1_CobB"/>
    <property type="match status" value="1"/>
</dbReference>
<feature type="binding site" evidence="3 4">
    <location>
        <position position="144"/>
    </location>
    <ligand>
        <name>Zn(2+)</name>
        <dbReference type="ChEBI" id="CHEBI:29105"/>
    </ligand>
</feature>
<dbReference type="GO" id="GO:0036055">
    <property type="term" value="F:protein-succinyllysine desuccinylase activity"/>
    <property type="evidence" value="ECO:0007669"/>
    <property type="project" value="UniProtKB-UniRule"/>
</dbReference>
<evidence type="ECO:0000256" key="2">
    <source>
        <dbReference type="ARBA" id="ARBA00023027"/>
    </source>
</evidence>
<comment type="domain">
    <text evidence="3">2 residues (Tyr-64 and Arg-67) present in a large hydrophobic pocket are probably involved in substrate specificity. They are important for desuccinylation activity, but dispensable for deacetylation activity.</text>
</comment>
<dbReference type="Gene3D" id="3.40.50.1220">
    <property type="entry name" value="TPP-binding domain"/>
    <property type="match status" value="1"/>
</dbReference>
<gene>
    <name evidence="3" type="primary">cobB</name>
    <name evidence="6" type="ORF">ENG67_05380</name>
</gene>
<evidence type="ECO:0000259" key="5">
    <source>
        <dbReference type="PROSITE" id="PS50305"/>
    </source>
</evidence>
<feature type="binding site" evidence="3">
    <location>
        <begin position="210"/>
        <end position="212"/>
    </location>
    <ligand>
        <name>NAD(+)</name>
        <dbReference type="ChEBI" id="CHEBI:57540"/>
    </ligand>
</feature>
<dbReference type="InterPro" id="IPR026590">
    <property type="entry name" value="Ssirtuin_cat_dom"/>
</dbReference>
<evidence type="ECO:0000256" key="3">
    <source>
        <dbReference type="HAMAP-Rule" id="MF_01121"/>
    </source>
</evidence>
<comment type="cofactor">
    <cofactor evidence="3">
        <name>Zn(2+)</name>
        <dbReference type="ChEBI" id="CHEBI:29105"/>
    </cofactor>
    <text evidence="3">Binds 1 zinc ion per subunit.</text>
</comment>
<dbReference type="InterPro" id="IPR026591">
    <property type="entry name" value="Sirtuin_cat_small_dom_sf"/>
</dbReference>
<keyword evidence="3" id="KW-0963">Cytoplasm</keyword>
<dbReference type="PANTHER" id="PTHR11085">
    <property type="entry name" value="NAD-DEPENDENT PROTEIN DEACYLASE SIRTUIN-5, MITOCHONDRIAL-RELATED"/>
    <property type="match status" value="1"/>
</dbReference>
<dbReference type="Gene3D" id="3.30.1600.10">
    <property type="entry name" value="SIR2/SIRT2 'Small Domain"/>
    <property type="match status" value="1"/>
</dbReference>
<comment type="subcellular location">
    <subcellularLocation>
        <location evidence="3">Cytoplasm</location>
    </subcellularLocation>
</comment>
<dbReference type="AlphaFoldDB" id="A0A7C0XDM1"/>
<feature type="binding site" evidence="3">
    <location>
        <position position="67"/>
    </location>
    <ligand>
        <name>substrate</name>
    </ligand>
</feature>
<comment type="catalytic activity">
    <reaction evidence="3">
        <text>N(6)-succinyl-L-lysyl-[protein] + NAD(+) + H2O = 2''-O-succinyl-ADP-D-ribose + nicotinamide + L-lysyl-[protein]</text>
        <dbReference type="Rhea" id="RHEA:47668"/>
        <dbReference type="Rhea" id="RHEA-COMP:9752"/>
        <dbReference type="Rhea" id="RHEA-COMP:11877"/>
        <dbReference type="ChEBI" id="CHEBI:15377"/>
        <dbReference type="ChEBI" id="CHEBI:17154"/>
        <dbReference type="ChEBI" id="CHEBI:29969"/>
        <dbReference type="ChEBI" id="CHEBI:57540"/>
        <dbReference type="ChEBI" id="CHEBI:87830"/>
        <dbReference type="ChEBI" id="CHEBI:87832"/>
    </reaction>
</comment>
<sequence>MIEKAASLIREARKATALTGAGISAESGIPTFRGKDGLWQKYDPEELATESAFRRNPERVWEWYWFRIDLVRKAMPNPGHLALAEMERLHPDFMVMTQNVDGLHFRAGSRNVLEFHGNIMRARCTSCGRKFDVDEIKRDKLPRCPECGGLLRPDVVWFGESIDPDVLERADKRARETDLLLVVGTSLLVYPAASIPLLAKERGAKIIEVNLEETYISPEADISFRNKAGEVLPLIAGRLRRYYENRS</sequence>
<evidence type="ECO:0000256" key="4">
    <source>
        <dbReference type="PROSITE-ProRule" id="PRU00236"/>
    </source>
</evidence>
<comment type="caution">
    <text evidence="6">The sequence shown here is derived from an EMBL/GenBank/DDBJ whole genome shotgun (WGS) entry which is preliminary data.</text>
</comment>
<dbReference type="PROSITE" id="PS50305">
    <property type="entry name" value="SIRTUIN"/>
    <property type="match status" value="1"/>
</dbReference>
<dbReference type="InterPro" id="IPR003000">
    <property type="entry name" value="Sirtuin"/>
</dbReference>
<comment type="similarity">
    <text evidence="3">Belongs to the sirtuin family. Class III subfamily.</text>
</comment>
<reference evidence="6" key="1">
    <citation type="journal article" date="2020" name="mSystems">
        <title>Genome- and Community-Level Interaction Insights into Carbon Utilization and Element Cycling Functions of Hydrothermarchaeota in Hydrothermal Sediment.</title>
        <authorList>
            <person name="Zhou Z."/>
            <person name="Liu Y."/>
            <person name="Xu W."/>
            <person name="Pan J."/>
            <person name="Luo Z.H."/>
            <person name="Li M."/>
        </authorList>
    </citation>
    <scope>NUCLEOTIDE SEQUENCE [LARGE SCALE GENOMIC DNA]</scope>
    <source>
        <strain evidence="6">HyVt-237</strain>
    </source>
</reference>
<feature type="domain" description="Deacetylase sirtuin-type" evidence="5">
    <location>
        <begin position="1"/>
        <end position="242"/>
    </location>
</feature>
<comment type="catalytic activity">
    <reaction evidence="3">
        <text>N(6)-acetyl-L-lysyl-[protein] + NAD(+) + H2O = 2''-O-acetyl-ADP-D-ribose + nicotinamide + L-lysyl-[protein]</text>
        <dbReference type="Rhea" id="RHEA:43636"/>
        <dbReference type="Rhea" id="RHEA-COMP:9752"/>
        <dbReference type="Rhea" id="RHEA-COMP:10731"/>
        <dbReference type="ChEBI" id="CHEBI:15377"/>
        <dbReference type="ChEBI" id="CHEBI:17154"/>
        <dbReference type="ChEBI" id="CHEBI:29969"/>
        <dbReference type="ChEBI" id="CHEBI:57540"/>
        <dbReference type="ChEBI" id="CHEBI:61930"/>
        <dbReference type="ChEBI" id="CHEBI:83767"/>
        <dbReference type="EC" id="2.3.1.286"/>
    </reaction>
</comment>
<organism evidence="6">
    <name type="scientific">candidate division WOR-3 bacterium</name>
    <dbReference type="NCBI Taxonomy" id="2052148"/>
    <lineage>
        <taxon>Bacteria</taxon>
        <taxon>Bacteria division WOR-3</taxon>
    </lineage>
</organism>
<dbReference type="GO" id="GO:0008270">
    <property type="term" value="F:zinc ion binding"/>
    <property type="evidence" value="ECO:0007669"/>
    <property type="project" value="UniProtKB-UniRule"/>
</dbReference>
<proteinExistence type="inferred from homology"/>
<feature type="binding site" evidence="3">
    <location>
        <position position="64"/>
    </location>
    <ligand>
        <name>substrate</name>
    </ligand>
</feature>
<feature type="binding site" evidence="3">
    <location>
        <begin position="184"/>
        <end position="186"/>
    </location>
    <ligand>
        <name>NAD(+)</name>
        <dbReference type="ChEBI" id="CHEBI:57540"/>
    </ligand>
</feature>
<dbReference type="EC" id="2.3.1.286" evidence="3"/>
<dbReference type="GO" id="GO:0005737">
    <property type="term" value="C:cytoplasm"/>
    <property type="evidence" value="ECO:0007669"/>
    <property type="project" value="UniProtKB-SubCell"/>
</dbReference>
<feature type="binding site" evidence="3">
    <location>
        <position position="228"/>
    </location>
    <ligand>
        <name>NAD(+)</name>
        <dbReference type="ChEBI" id="CHEBI:57540"/>
    </ligand>
</feature>
<evidence type="ECO:0000313" key="6">
    <source>
        <dbReference type="EMBL" id="HDM90618.1"/>
    </source>
</evidence>
<feature type="binding site" evidence="3 4">
    <location>
        <position position="124"/>
    </location>
    <ligand>
        <name>Zn(2+)</name>
        <dbReference type="ChEBI" id="CHEBI:29105"/>
    </ligand>
</feature>
<dbReference type="HAMAP" id="MF_01121">
    <property type="entry name" value="Sirtuin_ClassIII"/>
    <property type="match status" value="1"/>
</dbReference>
<dbReference type="InterPro" id="IPR029035">
    <property type="entry name" value="DHS-like_NAD/FAD-binding_dom"/>
</dbReference>
<evidence type="ECO:0000256" key="1">
    <source>
        <dbReference type="ARBA" id="ARBA00022679"/>
    </source>
</evidence>
<keyword evidence="3 4" id="KW-0862">Zinc</keyword>
<dbReference type="NCBIfam" id="NF001753">
    <property type="entry name" value="PRK00481.1-3"/>
    <property type="match status" value="1"/>
</dbReference>
<feature type="active site" description="Proton acceptor" evidence="3 4">
    <location>
        <position position="116"/>
    </location>
</feature>
<dbReference type="InterPro" id="IPR027546">
    <property type="entry name" value="Sirtuin_class_III"/>
</dbReference>
<dbReference type="Proteomes" id="UP000885931">
    <property type="component" value="Unassembled WGS sequence"/>
</dbReference>
<dbReference type="GO" id="GO:0017136">
    <property type="term" value="F:histone deacetylase activity, NAD-dependent"/>
    <property type="evidence" value="ECO:0007669"/>
    <property type="project" value="TreeGrafter"/>
</dbReference>
<keyword evidence="1" id="KW-0808">Transferase</keyword>
<feature type="binding site" evidence="3 4">
    <location>
        <position position="147"/>
    </location>
    <ligand>
        <name>Zn(2+)</name>
        <dbReference type="ChEBI" id="CHEBI:29105"/>
    </ligand>
</feature>
<name>A0A7C0XDM1_UNCW3</name>
<dbReference type="GO" id="GO:0070403">
    <property type="term" value="F:NAD+ binding"/>
    <property type="evidence" value="ECO:0007669"/>
    <property type="project" value="UniProtKB-UniRule"/>
</dbReference>
<feature type="binding site" evidence="3 4">
    <location>
        <position position="127"/>
    </location>
    <ligand>
        <name>Zn(2+)</name>
        <dbReference type="ChEBI" id="CHEBI:29105"/>
    </ligand>
</feature>
<feature type="binding site" evidence="3">
    <location>
        <begin position="20"/>
        <end position="39"/>
    </location>
    <ligand>
        <name>NAD(+)</name>
        <dbReference type="ChEBI" id="CHEBI:57540"/>
    </ligand>
</feature>